<dbReference type="GO" id="GO:0005516">
    <property type="term" value="F:calmodulin binding"/>
    <property type="evidence" value="ECO:0007669"/>
    <property type="project" value="TreeGrafter"/>
</dbReference>
<organism evidence="3 4">
    <name type="scientific">Caenorhabditis japonica</name>
    <dbReference type="NCBI Taxonomy" id="281687"/>
    <lineage>
        <taxon>Eukaryota</taxon>
        <taxon>Metazoa</taxon>
        <taxon>Ecdysozoa</taxon>
        <taxon>Nematoda</taxon>
        <taxon>Chromadorea</taxon>
        <taxon>Rhabditida</taxon>
        <taxon>Rhabditina</taxon>
        <taxon>Rhabditomorpha</taxon>
        <taxon>Rhabditoidea</taxon>
        <taxon>Rhabditidae</taxon>
        <taxon>Peloderinae</taxon>
        <taxon>Caenorhabditis</taxon>
    </lineage>
</organism>
<dbReference type="GO" id="GO:0005096">
    <property type="term" value="F:GTPase activator activity"/>
    <property type="evidence" value="ECO:0007669"/>
    <property type="project" value="TreeGrafter"/>
</dbReference>
<dbReference type="GO" id="GO:0005938">
    <property type="term" value="C:cell cortex"/>
    <property type="evidence" value="ECO:0007669"/>
    <property type="project" value="TreeGrafter"/>
</dbReference>
<reference evidence="3" key="2">
    <citation type="submission" date="2022-06" db="UniProtKB">
        <authorList>
            <consortium name="EnsemblMetazoa"/>
        </authorList>
    </citation>
    <scope>IDENTIFICATION</scope>
    <source>
        <strain evidence="3">DF5081</strain>
    </source>
</reference>
<evidence type="ECO:0000313" key="3">
    <source>
        <dbReference type="EnsemblMetazoa" id="CJA07303.1"/>
    </source>
</evidence>
<dbReference type="AlphaFoldDB" id="A0A8R1HQS7"/>
<protein>
    <submittedName>
        <fullName evidence="3">RasGAP_C domain-containing protein</fullName>
    </submittedName>
</protein>
<evidence type="ECO:0000313" key="4">
    <source>
        <dbReference type="Proteomes" id="UP000005237"/>
    </source>
</evidence>
<reference evidence="4" key="1">
    <citation type="submission" date="2010-08" db="EMBL/GenBank/DDBJ databases">
        <authorList>
            <consortium name="Caenorhabditis japonica Sequencing Consortium"/>
            <person name="Wilson R.K."/>
        </authorList>
    </citation>
    <scope>NUCLEOTIDE SEQUENCE [LARGE SCALE GENOMIC DNA]</scope>
    <source>
        <strain evidence="4">DF5081</strain>
    </source>
</reference>
<dbReference type="GO" id="GO:1903479">
    <property type="term" value="P:mitotic actomyosin contractile ring assembly actin filament organization"/>
    <property type="evidence" value="ECO:0007669"/>
    <property type="project" value="TreeGrafter"/>
</dbReference>
<proteinExistence type="predicted"/>
<dbReference type="Pfam" id="PF03836">
    <property type="entry name" value="RasGAP_C"/>
    <property type="match status" value="1"/>
</dbReference>
<feature type="coiled-coil region" evidence="1">
    <location>
        <begin position="13"/>
        <end position="101"/>
    </location>
</feature>
<evidence type="ECO:0000256" key="1">
    <source>
        <dbReference type="SAM" id="Coils"/>
    </source>
</evidence>
<dbReference type="InterPro" id="IPR000593">
    <property type="entry name" value="RasGAP_C"/>
</dbReference>
<dbReference type="GO" id="GO:0051015">
    <property type="term" value="F:actin filament binding"/>
    <property type="evidence" value="ECO:0007669"/>
    <property type="project" value="TreeGrafter"/>
</dbReference>
<evidence type="ECO:0000259" key="2">
    <source>
        <dbReference type="Pfam" id="PF03836"/>
    </source>
</evidence>
<keyword evidence="4" id="KW-1185">Reference proteome</keyword>
<dbReference type="PANTHER" id="PTHR14149">
    <property type="entry name" value="RAS GTPASE-ACTIVATING PROTEIN WITH IQ MOTIF"/>
    <property type="match status" value="1"/>
</dbReference>
<accession>A0A8R1HQS7</accession>
<keyword evidence="1" id="KW-0175">Coiled coil</keyword>
<dbReference type="PANTHER" id="PTHR14149:SF14">
    <property type="entry name" value="CALPONIN-HOMOLOGY (CH) DOMAIN-CONTAINING PROTEIN"/>
    <property type="match status" value="1"/>
</dbReference>
<dbReference type="Proteomes" id="UP000005237">
    <property type="component" value="Unassembled WGS sequence"/>
</dbReference>
<dbReference type="SUPFAM" id="SSF143885">
    <property type="entry name" value="RGC domain-like"/>
    <property type="match status" value="1"/>
</dbReference>
<sequence>MNSSNIAELVSSKSGLSEQQEALQNDLHQLESDGRTARNDNYQSIVTDIANDIRLHERRQRERAEQKKSIAQTRRKLVEQREELKDKMLRYEEYLETCLQNLSRTSRRLSFRPNTKEAGKIQKERASLDQIKSYKSSADKLVRKGVIVHVAAYETPKKIGKLSVEVASTEERGVFSITLIESGKVVDTITLYFQDLLKALSVDEKTCELDSKVVLDVAKTIQYINKKFYNK</sequence>
<feature type="domain" description="RasGAP protein C-terminal" evidence="2">
    <location>
        <begin position="17"/>
        <end position="153"/>
    </location>
</feature>
<dbReference type="OMA" id="QINRKED"/>
<name>A0A8R1HQS7_CAEJA</name>
<dbReference type="EnsemblMetazoa" id="CJA07303.1">
    <property type="protein sequence ID" value="CJA07303.1"/>
    <property type="gene ID" value="WBGene00126507"/>
</dbReference>